<dbReference type="RefSeq" id="WP_380858540.1">
    <property type="nucleotide sequence ID" value="NZ_JBHRXV010000004.1"/>
</dbReference>
<evidence type="ECO:0000256" key="3">
    <source>
        <dbReference type="ARBA" id="ARBA00022630"/>
    </source>
</evidence>
<proteinExistence type="inferred from homology"/>
<dbReference type="Gene3D" id="2.40.110.10">
    <property type="entry name" value="Butyryl-CoA Dehydrogenase, subunit A, domain 2"/>
    <property type="match status" value="1"/>
</dbReference>
<dbReference type="InterPro" id="IPR036250">
    <property type="entry name" value="AcylCo_DH-like_C"/>
</dbReference>
<keyword evidence="5 6" id="KW-0560">Oxidoreductase</keyword>
<comment type="caution">
    <text evidence="10">The sequence shown here is derived from an EMBL/GenBank/DDBJ whole genome shotgun (WGS) entry which is preliminary data.</text>
</comment>
<gene>
    <name evidence="10" type="ORF">ACFOMD_06320</name>
</gene>
<feature type="domain" description="Acyl-CoA oxidase/dehydrogenase middle" evidence="8">
    <location>
        <begin position="127"/>
        <end position="221"/>
    </location>
</feature>
<dbReference type="Pfam" id="PF02771">
    <property type="entry name" value="Acyl-CoA_dh_N"/>
    <property type="match status" value="1"/>
</dbReference>
<feature type="domain" description="Acyl-CoA dehydrogenase/oxidase N-terminal" evidence="9">
    <location>
        <begin position="7"/>
        <end position="123"/>
    </location>
</feature>
<keyword evidence="11" id="KW-1185">Reference proteome</keyword>
<dbReference type="SUPFAM" id="SSF47203">
    <property type="entry name" value="Acyl-CoA dehydrogenase C-terminal domain-like"/>
    <property type="match status" value="1"/>
</dbReference>
<evidence type="ECO:0000259" key="9">
    <source>
        <dbReference type="Pfam" id="PF02771"/>
    </source>
</evidence>
<comment type="similarity">
    <text evidence="2 6">Belongs to the acyl-CoA dehydrogenase family.</text>
</comment>
<keyword evidence="3 6" id="KW-0285">Flavoprotein</keyword>
<dbReference type="Proteomes" id="UP001595615">
    <property type="component" value="Unassembled WGS sequence"/>
</dbReference>
<evidence type="ECO:0000256" key="4">
    <source>
        <dbReference type="ARBA" id="ARBA00022827"/>
    </source>
</evidence>
<dbReference type="InterPro" id="IPR037069">
    <property type="entry name" value="AcylCoA_DH/ox_N_sf"/>
</dbReference>
<dbReference type="Pfam" id="PF00441">
    <property type="entry name" value="Acyl-CoA_dh_1"/>
    <property type="match status" value="1"/>
</dbReference>
<dbReference type="InterPro" id="IPR006091">
    <property type="entry name" value="Acyl-CoA_Oxase/DH_mid-dom"/>
</dbReference>
<dbReference type="InterPro" id="IPR009100">
    <property type="entry name" value="AcylCoA_DH/oxidase_NM_dom_sf"/>
</dbReference>
<dbReference type="PANTHER" id="PTHR43292:SF3">
    <property type="entry name" value="ACYL-COA DEHYDROGENASE FADE29"/>
    <property type="match status" value="1"/>
</dbReference>
<name>A0ABV7X9N8_9SPHN</name>
<dbReference type="InterPro" id="IPR009075">
    <property type="entry name" value="AcylCo_DH/oxidase_C"/>
</dbReference>
<reference evidence="11" key="1">
    <citation type="journal article" date="2019" name="Int. J. Syst. Evol. Microbiol.">
        <title>The Global Catalogue of Microorganisms (GCM) 10K type strain sequencing project: providing services to taxonomists for standard genome sequencing and annotation.</title>
        <authorList>
            <consortium name="The Broad Institute Genomics Platform"/>
            <consortium name="The Broad Institute Genome Sequencing Center for Infectious Disease"/>
            <person name="Wu L."/>
            <person name="Ma J."/>
        </authorList>
    </citation>
    <scope>NUCLEOTIDE SEQUENCE [LARGE SCALE GENOMIC DNA]</scope>
    <source>
        <strain evidence="11">KCTC 42644</strain>
    </source>
</reference>
<dbReference type="PANTHER" id="PTHR43292">
    <property type="entry name" value="ACYL-COA DEHYDROGENASE"/>
    <property type="match status" value="1"/>
</dbReference>
<evidence type="ECO:0000256" key="6">
    <source>
        <dbReference type="RuleBase" id="RU362125"/>
    </source>
</evidence>
<dbReference type="InterPro" id="IPR052161">
    <property type="entry name" value="Mycobact_Acyl-CoA_DH"/>
</dbReference>
<evidence type="ECO:0000256" key="5">
    <source>
        <dbReference type="ARBA" id="ARBA00023002"/>
    </source>
</evidence>
<evidence type="ECO:0000313" key="10">
    <source>
        <dbReference type="EMBL" id="MFC3712175.1"/>
    </source>
</evidence>
<comment type="cofactor">
    <cofactor evidence="1 6">
        <name>FAD</name>
        <dbReference type="ChEBI" id="CHEBI:57692"/>
    </cofactor>
</comment>
<dbReference type="Pfam" id="PF02770">
    <property type="entry name" value="Acyl-CoA_dh_M"/>
    <property type="match status" value="1"/>
</dbReference>
<organism evidence="10 11">
    <name type="scientific">Sphingoaurantiacus capsulatus</name>
    <dbReference type="NCBI Taxonomy" id="1771310"/>
    <lineage>
        <taxon>Bacteria</taxon>
        <taxon>Pseudomonadati</taxon>
        <taxon>Pseudomonadota</taxon>
        <taxon>Alphaproteobacteria</taxon>
        <taxon>Sphingomonadales</taxon>
        <taxon>Sphingosinicellaceae</taxon>
        <taxon>Sphingoaurantiacus</taxon>
    </lineage>
</organism>
<feature type="domain" description="Acyl-CoA dehydrogenase/oxidase C-terminal" evidence="7">
    <location>
        <begin position="233"/>
        <end position="389"/>
    </location>
</feature>
<accession>A0ABV7X9N8</accession>
<dbReference type="Gene3D" id="1.20.140.10">
    <property type="entry name" value="Butyryl-CoA Dehydrogenase, subunit A, domain 3"/>
    <property type="match status" value="1"/>
</dbReference>
<dbReference type="InterPro" id="IPR046373">
    <property type="entry name" value="Acyl-CoA_Oxase/DH_mid-dom_sf"/>
</dbReference>
<sequence>MQLELNDADRAFQQEVRDFIAANLTPELRDAGRRMTSVFVEKQWSLAWQRILHAKGWAAPAWPVEFGGPGWTDTQRYIFDAECARAGAPHLSPMGLKMVAPVIMRYGTPEQRAYYLPRILAGEDYWCQGYSEPGAGSDLARLQMRAVSDGDDYVLNGSKIWTTHAHFANRIFCLVRTSTEGKPQQGITFVLVDMDHPGISVEPIITLAGEHEVNQVFFDDVRVPKANRLGEENDGWSVAKYLLEFERGGGAAPGLYAALRRVRAIAAVEGVDDPDFRRRLAEAATVIDAIAMTERRVLGALATGSNPGPISSILKIQATEATQRLDELAVEASGHYAAAQPVVPEPGRNDGSIGPEHAGIAVARYLNNRAASIYGGSNEIQRGIVAKTVLGL</sequence>
<evidence type="ECO:0000259" key="8">
    <source>
        <dbReference type="Pfam" id="PF02770"/>
    </source>
</evidence>
<dbReference type="Gene3D" id="1.10.540.10">
    <property type="entry name" value="Acyl-CoA dehydrogenase/oxidase, N-terminal domain"/>
    <property type="match status" value="1"/>
</dbReference>
<evidence type="ECO:0000256" key="2">
    <source>
        <dbReference type="ARBA" id="ARBA00009347"/>
    </source>
</evidence>
<keyword evidence="4 6" id="KW-0274">FAD</keyword>
<evidence type="ECO:0000313" key="11">
    <source>
        <dbReference type="Proteomes" id="UP001595615"/>
    </source>
</evidence>
<dbReference type="SUPFAM" id="SSF56645">
    <property type="entry name" value="Acyl-CoA dehydrogenase NM domain-like"/>
    <property type="match status" value="1"/>
</dbReference>
<dbReference type="EMBL" id="JBHRXV010000004">
    <property type="protein sequence ID" value="MFC3712175.1"/>
    <property type="molecule type" value="Genomic_DNA"/>
</dbReference>
<dbReference type="InterPro" id="IPR013786">
    <property type="entry name" value="AcylCoA_DH/ox_N"/>
</dbReference>
<evidence type="ECO:0000259" key="7">
    <source>
        <dbReference type="Pfam" id="PF00441"/>
    </source>
</evidence>
<evidence type="ECO:0000256" key="1">
    <source>
        <dbReference type="ARBA" id="ARBA00001974"/>
    </source>
</evidence>
<protein>
    <submittedName>
        <fullName evidence="10">Acyl-CoA dehydrogenase family protein</fullName>
    </submittedName>
</protein>